<evidence type="ECO:0000256" key="3">
    <source>
        <dbReference type="PROSITE-ProRule" id="PRU00339"/>
    </source>
</evidence>
<dbReference type="PROSITE" id="PS50005">
    <property type="entry name" value="TPR"/>
    <property type="match status" value="5"/>
</dbReference>
<dbReference type="InterPro" id="IPR050498">
    <property type="entry name" value="Ycf3"/>
</dbReference>
<dbReference type="PANTHER" id="PTHR44858">
    <property type="entry name" value="TETRATRICOPEPTIDE REPEAT PROTEIN 6"/>
    <property type="match status" value="1"/>
</dbReference>
<evidence type="ECO:0000256" key="1">
    <source>
        <dbReference type="ARBA" id="ARBA00022737"/>
    </source>
</evidence>
<dbReference type="SMART" id="SM00028">
    <property type="entry name" value="TPR"/>
    <property type="match status" value="13"/>
</dbReference>
<proteinExistence type="predicted"/>
<feature type="repeat" description="TPR" evidence="3">
    <location>
        <begin position="443"/>
        <end position="476"/>
    </location>
</feature>
<sequence>MLWGKIGHHYARKKKYGIAAKYLSKAKPSSLKLEEKISLAESLHYTGKSEEAASYLKEVIRDHPSIGWIHERRAHILREMYREEEAIEELDEAIRLDGDHYMNWYTRGLAHKDLGHYEEAIHDLKESIRREDASSVISTYYELAMVFYQSERYEEALPYFEKTLSSSKVIPNYYFMHAITLEELGRTSEAIDTLLKGRILLDKYRSRPDQGYAIFAETTLYSYGAFLTFQRLLEPTYAFRLTLFRLYASAGDNDSAQAMIDEAILMFPGTAELFFQRGKWHSEHGKMEEAIRDFDECIRLEPAHVQAMLGKANTYRSRHLHTEAADMLENIIAIDPDNVLARYWLADSLCMLEQYDQALAASEELLKLEDDDPLNYIQRGDICMEMNQPGEAELSFAHATRLEDSAKARGKRAYALYLLGRHEEALAEHQEEARLDPSLLDHPYYHAGIGHNYKALGDWEFAISEYSRAIELNAEQAEFYLCRAQCFLETEAWSRTEQDCTKGMTLQPELTDFYNMRGFAYYSLKEYERARQDVQACIALQPQVASGYYNLGRIEYAAGNPDEALAYLEQALQRNAMHALSYLYQAYIHYDNFDTDACVESIARWALHSDVHATPEDKRRAIETLGEFDEAVREQAAQHLGSFYGEAQYYS</sequence>
<keyword evidence="2 3" id="KW-0802">TPR repeat</keyword>
<dbReference type="Proteomes" id="UP001343257">
    <property type="component" value="Unassembled WGS sequence"/>
</dbReference>
<dbReference type="Pfam" id="PF13432">
    <property type="entry name" value="TPR_16"/>
    <property type="match status" value="4"/>
</dbReference>
<dbReference type="Pfam" id="PF14559">
    <property type="entry name" value="TPR_19"/>
    <property type="match status" value="1"/>
</dbReference>
<feature type="repeat" description="TPR" evidence="3">
    <location>
        <begin position="545"/>
        <end position="578"/>
    </location>
</feature>
<keyword evidence="1" id="KW-0677">Repeat</keyword>
<dbReference type="PANTHER" id="PTHR44858:SF1">
    <property type="entry name" value="UDP-N-ACETYLGLUCOSAMINE--PEPTIDE N-ACETYLGLUCOSAMINYLTRANSFERASE SPINDLY-RELATED"/>
    <property type="match status" value="1"/>
</dbReference>
<evidence type="ECO:0000256" key="2">
    <source>
        <dbReference type="ARBA" id="ARBA00022803"/>
    </source>
</evidence>
<dbReference type="Gene3D" id="1.25.40.10">
    <property type="entry name" value="Tetratricopeptide repeat domain"/>
    <property type="match status" value="5"/>
</dbReference>
<dbReference type="EMBL" id="JARTLD010000012">
    <property type="protein sequence ID" value="MED5016740.1"/>
    <property type="molecule type" value="Genomic_DNA"/>
</dbReference>
<reference evidence="4 5" key="1">
    <citation type="submission" date="2023-03" db="EMBL/GenBank/DDBJ databases">
        <title>Bacillus Genome Sequencing.</title>
        <authorList>
            <person name="Dunlap C."/>
        </authorList>
    </citation>
    <scope>NUCLEOTIDE SEQUENCE [LARGE SCALE GENOMIC DNA]</scope>
    <source>
        <strain evidence="4 5">NRS-52</strain>
    </source>
</reference>
<evidence type="ECO:0000313" key="4">
    <source>
        <dbReference type="EMBL" id="MED5016740.1"/>
    </source>
</evidence>
<organism evidence="4 5">
    <name type="scientific">Paenibacillus chibensis</name>
    <dbReference type="NCBI Taxonomy" id="59846"/>
    <lineage>
        <taxon>Bacteria</taxon>
        <taxon>Bacillati</taxon>
        <taxon>Bacillota</taxon>
        <taxon>Bacilli</taxon>
        <taxon>Bacillales</taxon>
        <taxon>Paenibacillaceae</taxon>
        <taxon>Paenibacillus</taxon>
    </lineage>
</organism>
<dbReference type="SUPFAM" id="SSF48452">
    <property type="entry name" value="TPR-like"/>
    <property type="match status" value="2"/>
</dbReference>
<dbReference type="InterPro" id="IPR011990">
    <property type="entry name" value="TPR-like_helical_dom_sf"/>
</dbReference>
<dbReference type="RefSeq" id="WP_328276012.1">
    <property type="nucleotide sequence ID" value="NZ_JARTLD010000012.1"/>
</dbReference>
<evidence type="ECO:0000313" key="5">
    <source>
        <dbReference type="Proteomes" id="UP001343257"/>
    </source>
</evidence>
<feature type="repeat" description="TPR" evidence="3">
    <location>
        <begin position="511"/>
        <end position="544"/>
    </location>
</feature>
<dbReference type="InterPro" id="IPR019734">
    <property type="entry name" value="TPR_rpt"/>
</dbReference>
<gene>
    <name evidence="4" type="ORF">P9847_05395</name>
</gene>
<accession>A0ABU6PPD7</accession>
<name>A0ABU6PPD7_9BACL</name>
<feature type="repeat" description="TPR" evidence="3">
    <location>
        <begin position="137"/>
        <end position="170"/>
    </location>
</feature>
<feature type="repeat" description="TPR" evidence="3">
    <location>
        <begin position="271"/>
        <end position="304"/>
    </location>
</feature>
<protein>
    <submittedName>
        <fullName evidence="4">Tetratricopeptide repeat protein</fullName>
    </submittedName>
</protein>
<comment type="caution">
    <text evidence="4">The sequence shown here is derived from an EMBL/GenBank/DDBJ whole genome shotgun (WGS) entry which is preliminary data.</text>
</comment>
<keyword evidence="5" id="KW-1185">Reference proteome</keyword>